<evidence type="ECO:0000313" key="1">
    <source>
        <dbReference type="EMBL" id="KAK9214335.1"/>
    </source>
</evidence>
<dbReference type="Proteomes" id="UP001428341">
    <property type="component" value="Unassembled WGS sequence"/>
</dbReference>
<comment type="caution">
    <text evidence="1">The sequence shown here is derived from an EMBL/GenBank/DDBJ whole genome shotgun (WGS) entry which is preliminary data.</text>
</comment>
<dbReference type="AlphaFoldDB" id="A0AAP0QTE3"/>
<protein>
    <submittedName>
        <fullName evidence="1">Uncharacterized protein</fullName>
    </submittedName>
</protein>
<name>A0AAP0QTE3_9ROSI</name>
<reference evidence="1 2" key="1">
    <citation type="submission" date="2024-05" db="EMBL/GenBank/DDBJ databases">
        <title>Haplotype-resolved chromosome-level genome assembly of Huyou (Citrus changshanensis).</title>
        <authorList>
            <person name="Miao C."/>
            <person name="Chen W."/>
            <person name="Wu Y."/>
            <person name="Wang L."/>
            <person name="Zhao S."/>
            <person name="Grierson D."/>
            <person name="Xu C."/>
            <person name="Chen K."/>
        </authorList>
    </citation>
    <scope>NUCLEOTIDE SEQUENCE [LARGE SCALE GENOMIC DNA]</scope>
    <source>
        <strain evidence="1">01-14</strain>
        <tissue evidence="1">Leaf</tissue>
    </source>
</reference>
<gene>
    <name evidence="1" type="ORF">WN944_006324</name>
</gene>
<accession>A0AAP0QTE3</accession>
<keyword evidence="2" id="KW-1185">Reference proteome</keyword>
<evidence type="ECO:0000313" key="2">
    <source>
        <dbReference type="Proteomes" id="UP001428341"/>
    </source>
</evidence>
<dbReference type="EMBL" id="JBCGBO010000003">
    <property type="protein sequence ID" value="KAK9214335.1"/>
    <property type="molecule type" value="Genomic_DNA"/>
</dbReference>
<proteinExistence type="predicted"/>
<organism evidence="1 2">
    <name type="scientific">Citrus x changshan-huyou</name>
    <dbReference type="NCBI Taxonomy" id="2935761"/>
    <lineage>
        <taxon>Eukaryota</taxon>
        <taxon>Viridiplantae</taxon>
        <taxon>Streptophyta</taxon>
        <taxon>Embryophyta</taxon>
        <taxon>Tracheophyta</taxon>
        <taxon>Spermatophyta</taxon>
        <taxon>Magnoliopsida</taxon>
        <taxon>eudicotyledons</taxon>
        <taxon>Gunneridae</taxon>
        <taxon>Pentapetalae</taxon>
        <taxon>rosids</taxon>
        <taxon>malvids</taxon>
        <taxon>Sapindales</taxon>
        <taxon>Rutaceae</taxon>
        <taxon>Aurantioideae</taxon>
        <taxon>Citrus</taxon>
    </lineage>
</organism>
<sequence>MLLFSSKVLRPFRLNSAFAFLSEQTKSSNVSISFSLACAVRYAGELPTESSGKGSSGAVRTFIACTDKEGLEYPRFDLDAALAHFPISAKNGAHGYGKIDLVYEGESKISEVWRSLVSWFDGFPCQYLHFQCVSILGNHI</sequence>